<dbReference type="Pfam" id="PF07505">
    <property type="entry name" value="DUF5131"/>
    <property type="match status" value="1"/>
</dbReference>
<dbReference type="InterPro" id="IPR011101">
    <property type="entry name" value="DUF5131"/>
</dbReference>
<evidence type="ECO:0000313" key="3">
    <source>
        <dbReference type="Proteomes" id="UP000029348"/>
    </source>
</evidence>
<evidence type="ECO:0000313" key="2">
    <source>
        <dbReference type="EMBL" id="AIM41020.1"/>
    </source>
</evidence>
<dbReference type="EMBL" id="KM101124">
    <property type="protein sequence ID" value="AIM41020.1"/>
    <property type="molecule type" value="Genomic_DNA"/>
</dbReference>
<evidence type="ECO:0000256" key="1">
    <source>
        <dbReference type="SAM" id="MobiDB-lite"/>
    </source>
</evidence>
<dbReference type="RefSeq" id="YP_009124625.1">
    <property type="nucleotide sequence ID" value="NC_026588.1"/>
</dbReference>
<name>A0A088F7U1_9CAUD</name>
<sequence>MSDNTSIEWTQATWNPVTGCQKVSAGCDHCYAETIAHRFAGTKAYPNGFDVTLRPDRLDWPLRKRKPLRIFVNSMSDLFHEQVSDEYIAEVFAVMAAAPQHTFQVLTKRHARMRSLLSSATFQGDCEHRMLDQYGVLDNEWPLPNVWLGVSTENQKWADIRIPALLDTPAAVRFVSAEPLLGPIDLVQSINVDPFAAYHFKPGGIDWVIVGGESGPGARPMHPDWARSLRDQCQAAGVPFLFKQWGAYRIAIPGRDTWDQIETIPLRADVPMEPGVDVGPWAHMRRVGKKRAGRELDGQTWDQYPEEPLS</sequence>
<dbReference type="Proteomes" id="UP000029348">
    <property type="component" value="Segment"/>
</dbReference>
<proteinExistence type="predicted"/>
<dbReference type="GeneID" id="23679128"/>
<organism evidence="2 3">
    <name type="scientific">Mycobacterium phage Squirty</name>
    <dbReference type="NCBI Taxonomy" id="1527512"/>
    <lineage>
        <taxon>Viruses</taxon>
        <taxon>Duplodnaviria</taxon>
        <taxon>Heunggongvirae</taxon>
        <taxon>Uroviricota</taxon>
        <taxon>Caudoviricetes</taxon>
        <taxon>Gracegardnervirinae</taxon>
        <taxon>Squirtyvirus</taxon>
        <taxon>Squirtyvirus squirty</taxon>
        <taxon>Mycobacterium virus Squirty</taxon>
    </lineage>
</organism>
<reference evidence="2 3" key="1">
    <citation type="submission" date="2014-07" db="EMBL/GenBank/DDBJ databases">
        <authorList>
            <person name="Nurko I."/>
            <person name="Arora N."/>
            <person name="Mosteller S."/>
            <person name="Bari R."/>
            <person name="McNulty L."/>
            <person name="Schmidt T."/>
            <person name="Mehalik H."/>
            <person name="Reinhart E."/>
            <person name="Winders D.C."/>
            <person name="Nootbar H.A."/>
            <person name="Reilly M.A."/>
            <person name="Gough E."/>
            <person name="Gregory S."/>
            <person name="Harbaugh B."/>
            <person name="Kaur B."/>
            <person name="Siesel C."/>
            <person name="Warwar S."/>
            <person name="Breitenberger C.A."/>
            <person name="Daniels C.J."/>
            <person name="Ball S.L."/>
            <person name="Buck G.A."/>
            <person name="Campbell R."/>
            <person name="Carvalho M.R."/>
            <person name="Duckworth R.A."/>
            <person name="Dunn T."/>
            <person name="Halpern C."/>
            <person name="Johnson A."/>
            <person name="Kiflezghi M.G."/>
            <person name="Lee V."/>
            <person name="Loviza R.A."/>
            <person name="Serrano M.G."/>
            <person name="Shah Z.V."/>
            <person name="Sharma K."/>
            <person name="Voegtly L.J."/>
            <person name="Walstead R."/>
            <person name="Wang Y.P."/>
            <person name="Bradley K.W."/>
            <person name="Barker L.P."/>
            <person name="Asai D.J."/>
            <person name="Bowman C.A."/>
            <person name="Russell D.A."/>
            <person name="Pope W.H."/>
            <person name="Jacobs-Sera D."/>
            <person name="Hendrix R.W."/>
            <person name="Hatfull G.F."/>
        </authorList>
    </citation>
    <scope>NUCLEOTIDE SEQUENCE [LARGE SCALE GENOMIC DNA]</scope>
</reference>
<evidence type="ECO:0008006" key="4">
    <source>
        <dbReference type="Google" id="ProtNLM"/>
    </source>
</evidence>
<keyword evidence="3" id="KW-1185">Reference proteome</keyword>
<dbReference type="OrthoDB" id="8502at10239"/>
<gene>
    <name evidence="2" type="primary">73</name>
    <name evidence="2" type="ORF">PBI_SQUIRTY_73</name>
</gene>
<protein>
    <recommendedName>
        <fullName evidence="4">Phage Gp37/Gp68 family protein</fullName>
    </recommendedName>
</protein>
<feature type="region of interest" description="Disordered" evidence="1">
    <location>
        <begin position="289"/>
        <end position="310"/>
    </location>
</feature>
<dbReference type="KEGG" id="vg:23679128"/>
<accession>A0A088F7U1</accession>